<sequence length="200" mass="21484">MIDLPLMTYVATMSVTPGPNNIMLAASGVNFGFRRTLPHLLGVSVGNSVQVLIVASGLAWVMAWLDALRLPLVVVGCTYLLWLALRQARAGQPGRGGRVAPLGFVAAALFQWVNPKAWMMVLNIAILFLPRDADWKTAAGLALVCMSVNLPCITVWAVAGARLRAWLQQPAALMVFNYTMAALLAATALWIGADEARTLL</sequence>
<dbReference type="PANTHER" id="PTHR30086">
    <property type="entry name" value="ARGININE EXPORTER PROTEIN ARGO"/>
    <property type="match status" value="1"/>
</dbReference>
<comment type="caution">
    <text evidence="7">The sequence shown here is derived from an EMBL/GenBank/DDBJ whole genome shotgun (WGS) entry which is preliminary data.</text>
</comment>
<protein>
    <submittedName>
        <fullName evidence="7">LysE family translocator</fullName>
    </submittedName>
</protein>
<evidence type="ECO:0000313" key="8">
    <source>
        <dbReference type="Proteomes" id="UP001597158"/>
    </source>
</evidence>
<feature type="transmembrane region" description="Helical" evidence="6">
    <location>
        <begin position="97"/>
        <end position="113"/>
    </location>
</feature>
<feature type="transmembrane region" description="Helical" evidence="6">
    <location>
        <begin position="67"/>
        <end position="85"/>
    </location>
</feature>
<evidence type="ECO:0000256" key="4">
    <source>
        <dbReference type="ARBA" id="ARBA00022989"/>
    </source>
</evidence>
<keyword evidence="5 6" id="KW-0472">Membrane</keyword>
<evidence type="ECO:0000256" key="1">
    <source>
        <dbReference type="ARBA" id="ARBA00004651"/>
    </source>
</evidence>
<keyword evidence="4 6" id="KW-1133">Transmembrane helix</keyword>
<dbReference type="EMBL" id="JBHTMC010000001">
    <property type="protein sequence ID" value="MFD1261955.1"/>
    <property type="molecule type" value="Genomic_DNA"/>
</dbReference>
<feature type="transmembrane region" description="Helical" evidence="6">
    <location>
        <begin position="138"/>
        <end position="159"/>
    </location>
</feature>
<reference evidence="8" key="1">
    <citation type="journal article" date="2019" name="Int. J. Syst. Evol. Microbiol.">
        <title>The Global Catalogue of Microorganisms (GCM) 10K type strain sequencing project: providing services to taxonomists for standard genome sequencing and annotation.</title>
        <authorList>
            <consortium name="The Broad Institute Genomics Platform"/>
            <consortium name="The Broad Institute Genome Sequencing Center for Infectious Disease"/>
            <person name="Wu L."/>
            <person name="Ma J."/>
        </authorList>
    </citation>
    <scope>NUCLEOTIDE SEQUENCE [LARGE SCALE GENOMIC DNA]</scope>
    <source>
        <strain evidence="8">CCUG 48884</strain>
    </source>
</reference>
<name>A0ABW3W9K8_9RHOO</name>
<evidence type="ECO:0000256" key="3">
    <source>
        <dbReference type="ARBA" id="ARBA00022692"/>
    </source>
</evidence>
<dbReference type="RefSeq" id="WP_002925873.1">
    <property type="nucleotide sequence ID" value="NZ_JARQZE010000001.1"/>
</dbReference>
<gene>
    <name evidence="7" type="ORF">ACFQ4M_00075</name>
</gene>
<evidence type="ECO:0000313" key="7">
    <source>
        <dbReference type="EMBL" id="MFD1261955.1"/>
    </source>
</evidence>
<comment type="subcellular location">
    <subcellularLocation>
        <location evidence="1">Cell membrane</location>
        <topology evidence="1">Multi-pass membrane protein</topology>
    </subcellularLocation>
</comment>
<proteinExistence type="predicted"/>
<dbReference type="Proteomes" id="UP001597158">
    <property type="component" value="Unassembled WGS sequence"/>
</dbReference>
<evidence type="ECO:0000256" key="2">
    <source>
        <dbReference type="ARBA" id="ARBA00022475"/>
    </source>
</evidence>
<dbReference type="PANTHER" id="PTHR30086:SF20">
    <property type="entry name" value="ARGININE EXPORTER PROTEIN ARGO-RELATED"/>
    <property type="match status" value="1"/>
</dbReference>
<keyword evidence="3 6" id="KW-0812">Transmembrane</keyword>
<feature type="transmembrane region" description="Helical" evidence="6">
    <location>
        <begin position="40"/>
        <end position="61"/>
    </location>
</feature>
<evidence type="ECO:0000256" key="6">
    <source>
        <dbReference type="SAM" id="Phobius"/>
    </source>
</evidence>
<organism evidence="7 8">
    <name type="scientific">Thauera mechernichensis</name>
    <dbReference type="NCBI Taxonomy" id="82788"/>
    <lineage>
        <taxon>Bacteria</taxon>
        <taxon>Pseudomonadati</taxon>
        <taxon>Pseudomonadota</taxon>
        <taxon>Betaproteobacteria</taxon>
        <taxon>Rhodocyclales</taxon>
        <taxon>Zoogloeaceae</taxon>
        <taxon>Thauera</taxon>
    </lineage>
</organism>
<dbReference type="InterPro" id="IPR001123">
    <property type="entry name" value="LeuE-type"/>
</dbReference>
<keyword evidence="2" id="KW-1003">Cell membrane</keyword>
<keyword evidence="8" id="KW-1185">Reference proteome</keyword>
<evidence type="ECO:0000256" key="5">
    <source>
        <dbReference type="ARBA" id="ARBA00023136"/>
    </source>
</evidence>
<dbReference type="Pfam" id="PF01810">
    <property type="entry name" value="LysE"/>
    <property type="match status" value="1"/>
</dbReference>
<feature type="transmembrane region" description="Helical" evidence="6">
    <location>
        <begin position="171"/>
        <end position="193"/>
    </location>
</feature>
<accession>A0ABW3W9K8</accession>